<accession>A0AAV7LH72</accession>
<evidence type="ECO:0000313" key="2">
    <source>
        <dbReference type="EMBL" id="KAJ1090912.1"/>
    </source>
</evidence>
<sequence length="74" mass="8069">MEDGGHHPVALLHQSPFLNLGATPTRGEHRLRLGTLDPRKRQAKPKRLKNASLTTDDELDPGVSTPKTAVRPVA</sequence>
<dbReference type="AlphaFoldDB" id="A0AAV7LH72"/>
<proteinExistence type="predicted"/>
<dbReference type="EMBL" id="JANPWB010000015">
    <property type="protein sequence ID" value="KAJ1090912.1"/>
    <property type="molecule type" value="Genomic_DNA"/>
</dbReference>
<dbReference type="Proteomes" id="UP001066276">
    <property type="component" value="Chromosome 11"/>
</dbReference>
<name>A0AAV7LH72_PLEWA</name>
<reference evidence="2" key="1">
    <citation type="journal article" date="2022" name="bioRxiv">
        <title>Sequencing and chromosome-scale assembly of the giantPleurodeles waltlgenome.</title>
        <authorList>
            <person name="Brown T."/>
            <person name="Elewa A."/>
            <person name="Iarovenko S."/>
            <person name="Subramanian E."/>
            <person name="Araus A.J."/>
            <person name="Petzold A."/>
            <person name="Susuki M."/>
            <person name="Suzuki K.-i.T."/>
            <person name="Hayashi T."/>
            <person name="Toyoda A."/>
            <person name="Oliveira C."/>
            <person name="Osipova E."/>
            <person name="Leigh N.D."/>
            <person name="Simon A."/>
            <person name="Yun M.H."/>
        </authorList>
    </citation>
    <scope>NUCLEOTIDE SEQUENCE</scope>
    <source>
        <strain evidence="2">20211129_DDA</strain>
        <tissue evidence="2">Liver</tissue>
    </source>
</reference>
<evidence type="ECO:0000313" key="3">
    <source>
        <dbReference type="Proteomes" id="UP001066276"/>
    </source>
</evidence>
<organism evidence="2 3">
    <name type="scientific">Pleurodeles waltl</name>
    <name type="common">Iberian ribbed newt</name>
    <dbReference type="NCBI Taxonomy" id="8319"/>
    <lineage>
        <taxon>Eukaryota</taxon>
        <taxon>Metazoa</taxon>
        <taxon>Chordata</taxon>
        <taxon>Craniata</taxon>
        <taxon>Vertebrata</taxon>
        <taxon>Euteleostomi</taxon>
        <taxon>Amphibia</taxon>
        <taxon>Batrachia</taxon>
        <taxon>Caudata</taxon>
        <taxon>Salamandroidea</taxon>
        <taxon>Salamandridae</taxon>
        <taxon>Pleurodelinae</taxon>
        <taxon>Pleurodeles</taxon>
    </lineage>
</organism>
<feature type="region of interest" description="Disordered" evidence="1">
    <location>
        <begin position="1"/>
        <end position="74"/>
    </location>
</feature>
<evidence type="ECO:0000256" key="1">
    <source>
        <dbReference type="SAM" id="MobiDB-lite"/>
    </source>
</evidence>
<keyword evidence="3" id="KW-1185">Reference proteome</keyword>
<comment type="caution">
    <text evidence="2">The sequence shown here is derived from an EMBL/GenBank/DDBJ whole genome shotgun (WGS) entry which is preliminary data.</text>
</comment>
<gene>
    <name evidence="2" type="ORF">NDU88_004040</name>
</gene>
<protein>
    <submittedName>
        <fullName evidence="2">Uncharacterized protein</fullName>
    </submittedName>
</protein>